<proteinExistence type="predicted"/>
<feature type="transmembrane region" description="Helical" evidence="1">
    <location>
        <begin position="6"/>
        <end position="26"/>
    </location>
</feature>
<organism evidence="2 3">
    <name type="scientific">Ilyodon furcidens</name>
    <name type="common">goldbreast splitfin</name>
    <dbReference type="NCBI Taxonomy" id="33524"/>
    <lineage>
        <taxon>Eukaryota</taxon>
        <taxon>Metazoa</taxon>
        <taxon>Chordata</taxon>
        <taxon>Craniata</taxon>
        <taxon>Vertebrata</taxon>
        <taxon>Euteleostomi</taxon>
        <taxon>Actinopterygii</taxon>
        <taxon>Neopterygii</taxon>
        <taxon>Teleostei</taxon>
        <taxon>Neoteleostei</taxon>
        <taxon>Acanthomorphata</taxon>
        <taxon>Ovalentaria</taxon>
        <taxon>Atherinomorphae</taxon>
        <taxon>Cyprinodontiformes</taxon>
        <taxon>Goodeidae</taxon>
        <taxon>Ilyodon</taxon>
    </lineage>
</organism>
<name>A0ABV0SPD9_9TELE</name>
<dbReference type="Proteomes" id="UP001482620">
    <property type="component" value="Unassembled WGS sequence"/>
</dbReference>
<protein>
    <submittedName>
        <fullName evidence="2">Uncharacterized protein</fullName>
    </submittedName>
</protein>
<accession>A0ABV0SPD9</accession>
<reference evidence="2 3" key="1">
    <citation type="submission" date="2021-06" db="EMBL/GenBank/DDBJ databases">
        <authorList>
            <person name="Palmer J.M."/>
        </authorList>
    </citation>
    <scope>NUCLEOTIDE SEQUENCE [LARGE SCALE GENOMIC DNA]</scope>
    <source>
        <strain evidence="3">if_2019</strain>
        <tissue evidence="2">Muscle</tissue>
    </source>
</reference>
<dbReference type="EMBL" id="JAHRIQ010003347">
    <property type="protein sequence ID" value="MEQ2222438.1"/>
    <property type="molecule type" value="Genomic_DNA"/>
</dbReference>
<feature type="transmembrane region" description="Helical" evidence="1">
    <location>
        <begin position="86"/>
        <end position="108"/>
    </location>
</feature>
<keyword evidence="1" id="KW-1133">Transmembrane helix</keyword>
<comment type="caution">
    <text evidence="2">The sequence shown here is derived from an EMBL/GenBank/DDBJ whole genome shotgun (WGS) entry which is preliminary data.</text>
</comment>
<feature type="transmembrane region" description="Helical" evidence="1">
    <location>
        <begin position="47"/>
        <end position="66"/>
    </location>
</feature>
<sequence>MVGNWLISISGLVQIFAIILYIFTFFTKCLHINMILPYPFHLSPVSCIHHSLFNPICGFIFASFSLSHTQYLIFSLNPSSSIIPPLIHSVSLASPSFFFLYILLLIYYTPLRSPNPQPFCLALPITDQWNM</sequence>
<keyword evidence="1" id="KW-0472">Membrane</keyword>
<gene>
    <name evidence="2" type="ORF">ILYODFUR_026437</name>
</gene>
<keyword evidence="1" id="KW-0812">Transmembrane</keyword>
<evidence type="ECO:0000256" key="1">
    <source>
        <dbReference type="SAM" id="Phobius"/>
    </source>
</evidence>
<keyword evidence="3" id="KW-1185">Reference proteome</keyword>
<evidence type="ECO:0000313" key="3">
    <source>
        <dbReference type="Proteomes" id="UP001482620"/>
    </source>
</evidence>
<evidence type="ECO:0000313" key="2">
    <source>
        <dbReference type="EMBL" id="MEQ2222438.1"/>
    </source>
</evidence>